<accession>A0A3P7EDZ4</accession>
<dbReference type="InParanoid" id="A0A3P7EDZ4"/>
<evidence type="ECO:0000313" key="3">
    <source>
        <dbReference type="Proteomes" id="UP000270924"/>
    </source>
</evidence>
<dbReference type="OrthoDB" id="5872681at2759"/>
<reference evidence="2 3" key="1">
    <citation type="submission" date="2018-11" db="EMBL/GenBank/DDBJ databases">
        <authorList>
            <consortium name="Pathogen Informatics"/>
        </authorList>
    </citation>
    <scope>NUCLEOTIDE SEQUENCE [LARGE SCALE GENOMIC DNA]</scope>
</reference>
<organism evidence="2 3">
    <name type="scientific">Wuchereria bancrofti</name>
    <dbReference type="NCBI Taxonomy" id="6293"/>
    <lineage>
        <taxon>Eukaryota</taxon>
        <taxon>Metazoa</taxon>
        <taxon>Ecdysozoa</taxon>
        <taxon>Nematoda</taxon>
        <taxon>Chromadorea</taxon>
        <taxon>Rhabditida</taxon>
        <taxon>Spirurina</taxon>
        <taxon>Spiruromorpha</taxon>
        <taxon>Filarioidea</taxon>
        <taxon>Onchocercidae</taxon>
        <taxon>Wuchereria</taxon>
    </lineage>
</organism>
<proteinExistence type="predicted"/>
<evidence type="ECO:0000256" key="1">
    <source>
        <dbReference type="SAM" id="MobiDB-lite"/>
    </source>
</evidence>
<feature type="non-terminal residue" evidence="2">
    <location>
        <position position="1"/>
    </location>
</feature>
<dbReference type="AlphaFoldDB" id="A0A3P7EDZ4"/>
<dbReference type="EMBL" id="UYWW01005745">
    <property type="protein sequence ID" value="VDM14339.1"/>
    <property type="molecule type" value="Genomic_DNA"/>
</dbReference>
<feature type="region of interest" description="Disordered" evidence="1">
    <location>
        <begin position="35"/>
        <end position="59"/>
    </location>
</feature>
<sequence>NTSLVLEESRIGVDRLPIVDDNLSTPLVEYIPDTDSQHYQQQQQQQTDSQHYQQQQQQQLQQQQQQDYLLGSNYTNYYQSYQHQTDLSTTEHTTNLPITPLNHSDLLSYESELPQQVPIIISHTERIPSRMSIDSTISDDITVNTQQSSHNPLEQTILPEHELTPVTPLSIRELQNAPVPIRPPKIKPPSKSQLLMEKLKASIEADKLKPKKDVKSKLHNLLIVSTPVRRMQSQTIVDENEG</sequence>
<name>A0A3P7EDZ4_WUCBA</name>
<protein>
    <submittedName>
        <fullName evidence="2">Uncharacterized protein</fullName>
    </submittedName>
</protein>
<keyword evidence="3" id="KW-1185">Reference proteome</keyword>
<dbReference type="Proteomes" id="UP000270924">
    <property type="component" value="Unassembled WGS sequence"/>
</dbReference>
<dbReference type="OMA" id="APIRRME"/>
<evidence type="ECO:0000313" key="2">
    <source>
        <dbReference type="EMBL" id="VDM14339.1"/>
    </source>
</evidence>
<gene>
    <name evidence="2" type="ORF">WBA_LOCUS7725</name>
</gene>
<feature type="compositionally biased region" description="Low complexity" evidence="1">
    <location>
        <begin position="37"/>
        <end position="59"/>
    </location>
</feature>